<sequence length="624" mass="70648">MDTRSFRQQRSRFFHNRDQGFFNGYRFNHGDFDDHGVFHEFDKAQGFAWDEDGRFEYDEEDYGDYDDSGNPWLKVVNRKDKYKHANPSASFPINKPKNFSKSWKDVDEWSTTVYVTNLPPLATVKGIRDQCMKAGNVVDVFVPEKTAHTGKKYAFVRFNKGSDISNIIYKIRNLWIGNFRLYADVTRFKRGSQAKNVDSKVEENKKVSVDNKIGEKQGTKVWKKVTNGVKDSGGENIESHSVNGAAGAQILKGAGHKETDPKVDVVNIKDKGTVSDVVIIKDIPFDSFVTAEDLSGSLCLRVKNIANMRQLHQFAFNEGFEDISFQYLGGFWVRVDCGSKAECVKFSKCEGLKPLFHSCIKPKADFVINERVVWVEVRGLPLCAWNNVVANHVAKKWGECLFGMEDIEESLSCGRVCILTKRMDRIQDKARVEINGILYDLDVVEFQTWSPCFERSQEEESGSEEEEDEVGSRDEDNVSVENFEVVDNVDASKDINDHDDHSQCFENDEVGNNKYDSSDPCNISEFLNKFEEGKMVSLSLSVPPGFERIEKKGEMEVNSGFLKVVTPVLEAECNTDGYGFCNKAATSVLNGGNSDTVIYEDTVSDNMGQRGVRRCDSWIGNGWY</sequence>
<feature type="compositionally biased region" description="Acidic residues" evidence="2">
    <location>
        <begin position="457"/>
        <end position="469"/>
    </location>
</feature>
<dbReference type="Gene3D" id="3.30.70.330">
    <property type="match status" value="1"/>
</dbReference>
<feature type="region of interest" description="Disordered" evidence="2">
    <location>
        <begin position="454"/>
        <end position="477"/>
    </location>
</feature>
<dbReference type="Proteomes" id="UP001408789">
    <property type="component" value="Unassembled WGS sequence"/>
</dbReference>
<evidence type="ECO:0000259" key="3">
    <source>
        <dbReference type="PROSITE" id="PS50102"/>
    </source>
</evidence>
<dbReference type="InterPro" id="IPR000504">
    <property type="entry name" value="RRM_dom"/>
</dbReference>
<dbReference type="Pfam" id="PF00076">
    <property type="entry name" value="RRM_1"/>
    <property type="match status" value="1"/>
</dbReference>
<dbReference type="InterPro" id="IPR035979">
    <property type="entry name" value="RBD_domain_sf"/>
</dbReference>
<evidence type="ECO:0000313" key="4">
    <source>
        <dbReference type="EMBL" id="KAK9055364.1"/>
    </source>
</evidence>
<gene>
    <name evidence="4" type="ORF">SSX86_026447</name>
</gene>
<evidence type="ECO:0000256" key="2">
    <source>
        <dbReference type="SAM" id="MobiDB-lite"/>
    </source>
</evidence>
<dbReference type="InterPro" id="IPR012677">
    <property type="entry name" value="Nucleotide-bd_a/b_plait_sf"/>
</dbReference>
<dbReference type="SUPFAM" id="SSF54928">
    <property type="entry name" value="RNA-binding domain, RBD"/>
    <property type="match status" value="1"/>
</dbReference>
<feature type="domain" description="RRM" evidence="3">
    <location>
        <begin position="111"/>
        <end position="188"/>
    </location>
</feature>
<evidence type="ECO:0000313" key="5">
    <source>
        <dbReference type="Proteomes" id="UP001408789"/>
    </source>
</evidence>
<accession>A0AAP0GP59</accession>
<name>A0AAP0GP59_9ASTR</name>
<dbReference type="PROSITE" id="PS50102">
    <property type="entry name" value="RRM"/>
    <property type="match status" value="1"/>
</dbReference>
<dbReference type="AlphaFoldDB" id="A0AAP0GP59"/>
<dbReference type="GO" id="GO:0003723">
    <property type="term" value="F:RNA binding"/>
    <property type="evidence" value="ECO:0007669"/>
    <property type="project" value="UniProtKB-UniRule"/>
</dbReference>
<keyword evidence="1" id="KW-0694">RNA-binding</keyword>
<proteinExistence type="predicted"/>
<protein>
    <recommendedName>
        <fullName evidence="3">RRM domain-containing protein</fullName>
    </recommendedName>
</protein>
<reference evidence="4 5" key="1">
    <citation type="submission" date="2024-04" db="EMBL/GenBank/DDBJ databases">
        <title>The reference genome of an endangered Asteraceae, Deinandra increscens subsp. villosa, native to the Central Coast of California.</title>
        <authorList>
            <person name="Guilliams M."/>
            <person name="Hasenstab-Lehman K."/>
            <person name="Meyer R."/>
            <person name="Mcevoy S."/>
        </authorList>
    </citation>
    <scope>NUCLEOTIDE SEQUENCE [LARGE SCALE GENOMIC DNA]</scope>
    <source>
        <tissue evidence="4">Leaf</tissue>
    </source>
</reference>
<organism evidence="4 5">
    <name type="scientific">Deinandra increscens subsp. villosa</name>
    <dbReference type="NCBI Taxonomy" id="3103831"/>
    <lineage>
        <taxon>Eukaryota</taxon>
        <taxon>Viridiplantae</taxon>
        <taxon>Streptophyta</taxon>
        <taxon>Embryophyta</taxon>
        <taxon>Tracheophyta</taxon>
        <taxon>Spermatophyta</taxon>
        <taxon>Magnoliopsida</taxon>
        <taxon>eudicotyledons</taxon>
        <taxon>Gunneridae</taxon>
        <taxon>Pentapetalae</taxon>
        <taxon>asterids</taxon>
        <taxon>campanulids</taxon>
        <taxon>Asterales</taxon>
        <taxon>Asteraceae</taxon>
        <taxon>Asteroideae</taxon>
        <taxon>Heliantheae alliance</taxon>
        <taxon>Madieae</taxon>
        <taxon>Madiinae</taxon>
        <taxon>Deinandra</taxon>
    </lineage>
</organism>
<dbReference type="SMART" id="SM00360">
    <property type="entry name" value="RRM"/>
    <property type="match status" value="1"/>
</dbReference>
<dbReference type="EMBL" id="JBCNJP010000025">
    <property type="protein sequence ID" value="KAK9055364.1"/>
    <property type="molecule type" value="Genomic_DNA"/>
</dbReference>
<comment type="caution">
    <text evidence="4">The sequence shown here is derived from an EMBL/GenBank/DDBJ whole genome shotgun (WGS) entry which is preliminary data.</text>
</comment>
<keyword evidence="5" id="KW-1185">Reference proteome</keyword>
<evidence type="ECO:0000256" key="1">
    <source>
        <dbReference type="PROSITE-ProRule" id="PRU00176"/>
    </source>
</evidence>